<comment type="caution">
    <text evidence="3">The sequence shown here is derived from an EMBL/GenBank/DDBJ whole genome shotgun (WGS) entry which is preliminary data.</text>
</comment>
<feature type="transmembrane region" description="Helical" evidence="1">
    <location>
        <begin position="421"/>
        <end position="454"/>
    </location>
</feature>
<reference evidence="3" key="1">
    <citation type="submission" date="2021-09" db="EMBL/GenBank/DDBJ databases">
        <title>Genome analysis of Fictibacillus sp. KIGAM418 isolated from marine sediment.</title>
        <authorList>
            <person name="Seo M.-J."/>
            <person name="Cho E.-S."/>
            <person name="Hwang C.Y."/>
        </authorList>
    </citation>
    <scope>NUCLEOTIDE SEQUENCE</scope>
    <source>
        <strain evidence="3">KIGAM418</strain>
    </source>
</reference>
<feature type="transmembrane region" description="Helical" evidence="1">
    <location>
        <begin position="214"/>
        <end position="235"/>
    </location>
</feature>
<feature type="transmembrane region" description="Helical" evidence="1">
    <location>
        <begin position="381"/>
        <end position="401"/>
    </location>
</feature>
<dbReference type="EMBL" id="JAIWJX010000002">
    <property type="protein sequence ID" value="MCK6257813.1"/>
    <property type="molecule type" value="Genomic_DNA"/>
</dbReference>
<evidence type="ECO:0000256" key="1">
    <source>
        <dbReference type="SAM" id="Phobius"/>
    </source>
</evidence>
<dbReference type="Pfam" id="PF03413">
    <property type="entry name" value="PepSY"/>
    <property type="match status" value="1"/>
</dbReference>
<dbReference type="RefSeq" id="WP_248253217.1">
    <property type="nucleotide sequence ID" value="NZ_JAIWJX010000002.1"/>
</dbReference>
<dbReference type="Pfam" id="PF03929">
    <property type="entry name" value="PepSY_TM"/>
    <property type="match status" value="1"/>
</dbReference>
<dbReference type="InterPro" id="IPR005625">
    <property type="entry name" value="PepSY-ass_TM"/>
</dbReference>
<sequence>MYSTNVVRKEVPEDTANKQSQRGKSLYQAIWRWHFYAGILFAPILIMLAVTGGVYLFKPQIEPILYKDLYYVHQGKQEVSADQQIKQVKEIYPRATILSFRPSDERKRSSEVGIINQDHEMTVFVNPYTNKIVGTLGNEGKLMEVMKKLHGEIMVGTIGDRIVELSACWIMILLVTGVYLWWPREGNAQRFGTLIPRFTKGKRIFWRDLHAVPAFWLSLFAALLIMTGLPWAGVWGNNVNKLATSTQSGYPTGLWDSVPESTAPTKNVSIKVPWSAENMSLPKSRTGRGIQQLTVDQVIGLANKQKVHSGYSINLPHGKKGVYTVSVFPPLPKDQATLHIDQYSGKVLADLRYKDYGWMAKIIEVGIALHEGHYFGLPNQILGAAVCLGLIGVSVSGLLMWWKRKPQGKLGAPSVSNSFNLMKGVALIIVAFGLFFPLVGVSLLIVLFLDWFVIKKVPFMKKYLSA</sequence>
<dbReference type="Proteomes" id="UP001139011">
    <property type="component" value="Unassembled WGS sequence"/>
</dbReference>
<keyword evidence="4" id="KW-1185">Reference proteome</keyword>
<keyword evidence="1" id="KW-1133">Transmembrane helix</keyword>
<organism evidence="3 4">
    <name type="scientific">Fictibacillus marinisediminis</name>
    <dbReference type="NCBI Taxonomy" id="2878389"/>
    <lineage>
        <taxon>Bacteria</taxon>
        <taxon>Bacillati</taxon>
        <taxon>Bacillota</taxon>
        <taxon>Bacilli</taxon>
        <taxon>Bacillales</taxon>
        <taxon>Fictibacillaceae</taxon>
        <taxon>Fictibacillus</taxon>
    </lineage>
</organism>
<dbReference type="PANTHER" id="PTHR34219:SF1">
    <property type="entry name" value="PEPSY DOMAIN-CONTAINING PROTEIN"/>
    <property type="match status" value="1"/>
</dbReference>
<evidence type="ECO:0000313" key="4">
    <source>
        <dbReference type="Proteomes" id="UP001139011"/>
    </source>
</evidence>
<proteinExistence type="predicted"/>
<feature type="transmembrane region" description="Helical" evidence="1">
    <location>
        <begin position="162"/>
        <end position="182"/>
    </location>
</feature>
<feature type="domain" description="PepSY" evidence="2">
    <location>
        <begin position="293"/>
        <end position="350"/>
    </location>
</feature>
<protein>
    <submittedName>
        <fullName evidence="3">PepSY domain-containing protein</fullName>
    </submittedName>
</protein>
<gene>
    <name evidence="3" type="ORF">LCY76_14610</name>
</gene>
<accession>A0A9X1XE27</accession>
<keyword evidence="1" id="KW-0812">Transmembrane</keyword>
<feature type="transmembrane region" description="Helical" evidence="1">
    <location>
        <begin position="33"/>
        <end position="57"/>
    </location>
</feature>
<keyword evidence="1" id="KW-0472">Membrane</keyword>
<dbReference type="InterPro" id="IPR025711">
    <property type="entry name" value="PepSY"/>
</dbReference>
<name>A0A9X1XE27_9BACL</name>
<evidence type="ECO:0000313" key="3">
    <source>
        <dbReference type="EMBL" id="MCK6257813.1"/>
    </source>
</evidence>
<dbReference type="PANTHER" id="PTHR34219">
    <property type="entry name" value="IRON-REGULATED INNER MEMBRANE PROTEIN-RELATED"/>
    <property type="match status" value="1"/>
</dbReference>
<dbReference type="AlphaFoldDB" id="A0A9X1XE27"/>
<evidence type="ECO:0000259" key="2">
    <source>
        <dbReference type="Pfam" id="PF03413"/>
    </source>
</evidence>